<evidence type="ECO:0000313" key="2">
    <source>
        <dbReference type="EMBL" id="GGR52544.1"/>
    </source>
</evidence>
<feature type="compositionally biased region" description="Gly residues" evidence="1">
    <location>
        <begin position="26"/>
        <end position="38"/>
    </location>
</feature>
<keyword evidence="3" id="KW-1185">Reference proteome</keyword>
<sequence>MDVALPDGTQPPAVASAVDLSEDHGALGGGGAEGGPGSRGRSDAARGGDPDDTDVPGVVDRCGNDDRVDLQGQTLQVGRDSLVRRPVRGRPYGAVRVLGCAVEDEVLVPGTCS</sequence>
<dbReference type="EMBL" id="BMSX01000028">
    <property type="protein sequence ID" value="GGR52544.1"/>
    <property type="molecule type" value="Genomic_DNA"/>
</dbReference>
<protein>
    <submittedName>
        <fullName evidence="2">Uncharacterized protein</fullName>
    </submittedName>
</protein>
<reference evidence="2" key="1">
    <citation type="journal article" date="2014" name="Int. J. Syst. Evol. Microbiol.">
        <title>Complete genome sequence of Corynebacterium casei LMG S-19264T (=DSM 44701T), isolated from a smear-ripened cheese.</title>
        <authorList>
            <consortium name="US DOE Joint Genome Institute (JGI-PGF)"/>
            <person name="Walter F."/>
            <person name="Albersmeier A."/>
            <person name="Kalinowski J."/>
            <person name="Ruckert C."/>
        </authorList>
    </citation>
    <scope>NUCLEOTIDE SEQUENCE</scope>
    <source>
        <strain evidence="2">JCM 4346</strain>
    </source>
</reference>
<name>A0A918FLS3_9ACTN</name>
<accession>A0A918FLS3</accession>
<reference evidence="2" key="2">
    <citation type="submission" date="2020-09" db="EMBL/GenBank/DDBJ databases">
        <authorList>
            <person name="Sun Q."/>
            <person name="Ohkuma M."/>
        </authorList>
    </citation>
    <scope>NUCLEOTIDE SEQUENCE</scope>
    <source>
        <strain evidence="2">JCM 4346</strain>
    </source>
</reference>
<gene>
    <name evidence="2" type="ORF">GCM10010251_82050</name>
</gene>
<comment type="caution">
    <text evidence="2">The sequence shown here is derived from an EMBL/GenBank/DDBJ whole genome shotgun (WGS) entry which is preliminary data.</text>
</comment>
<feature type="region of interest" description="Disordered" evidence="1">
    <location>
        <begin position="1"/>
        <end position="66"/>
    </location>
</feature>
<evidence type="ECO:0000313" key="3">
    <source>
        <dbReference type="Proteomes" id="UP000658320"/>
    </source>
</evidence>
<organism evidence="2 3">
    <name type="scientific">Streptomyces aurantiogriseus</name>
    <dbReference type="NCBI Taxonomy" id="66870"/>
    <lineage>
        <taxon>Bacteria</taxon>
        <taxon>Bacillati</taxon>
        <taxon>Actinomycetota</taxon>
        <taxon>Actinomycetes</taxon>
        <taxon>Kitasatosporales</taxon>
        <taxon>Streptomycetaceae</taxon>
        <taxon>Streptomyces</taxon>
    </lineage>
</organism>
<proteinExistence type="predicted"/>
<evidence type="ECO:0000256" key="1">
    <source>
        <dbReference type="SAM" id="MobiDB-lite"/>
    </source>
</evidence>
<dbReference type="AlphaFoldDB" id="A0A918FLS3"/>
<dbReference type="Proteomes" id="UP000658320">
    <property type="component" value="Unassembled WGS sequence"/>
</dbReference>
<feature type="compositionally biased region" description="Basic and acidic residues" evidence="1">
    <location>
        <begin position="40"/>
        <end position="49"/>
    </location>
</feature>